<protein>
    <recommendedName>
        <fullName evidence="2">UmuC domain-containing protein</fullName>
    </recommendedName>
</protein>
<feature type="domain" description="UmuC" evidence="2">
    <location>
        <begin position="23"/>
        <end position="145"/>
    </location>
</feature>
<dbReference type="InterPro" id="IPR050356">
    <property type="entry name" value="SulA_CellDiv_inhibitor"/>
</dbReference>
<keyword evidence="4" id="KW-1185">Reference proteome</keyword>
<evidence type="ECO:0000256" key="1">
    <source>
        <dbReference type="ARBA" id="ARBA00022763"/>
    </source>
</evidence>
<dbReference type="Pfam" id="PF00817">
    <property type="entry name" value="IMS"/>
    <property type="match status" value="1"/>
</dbReference>
<dbReference type="RefSeq" id="WP_067413997.1">
    <property type="nucleotide sequence ID" value="NZ_LNTY01000025.1"/>
</dbReference>
<dbReference type="InterPro" id="IPR001126">
    <property type="entry name" value="UmuC"/>
</dbReference>
<dbReference type="EMBL" id="LNTY01000025">
    <property type="protein sequence ID" value="KXF82432.1"/>
    <property type="molecule type" value="Genomic_DNA"/>
</dbReference>
<dbReference type="STRING" id="294935.ATN88_09960"/>
<name>A0A135IAG6_9GAMM</name>
<proteinExistence type="predicted"/>
<reference evidence="3 4" key="1">
    <citation type="submission" date="2015-11" db="EMBL/GenBank/DDBJ databases">
        <title>Genomic Taxonomy of the Vibrionaceae.</title>
        <authorList>
            <person name="Gomez-Gil B."/>
            <person name="Enciso-Ibarra J."/>
        </authorList>
    </citation>
    <scope>NUCLEOTIDE SEQUENCE [LARGE SCALE GENOMIC DNA]</scope>
    <source>
        <strain evidence="3 4">CAIM 912</strain>
    </source>
</reference>
<accession>A0A135IAG6</accession>
<dbReference type="OrthoDB" id="5298951at2"/>
<sequence>MTLWLYLHFPTLLLDTLIRDNSTDSPLIVLSRATGHVWQANQAAIDSGIRIGNDLGTASALCHALDVVDYDEQQESARLHQLAALLYQINADIILDAPNGLLMKVTPMLKLYGSLDAYWHALLPVLNDENVQFHYALSPCPEAAKRLARSGLDRGFLTLEATEQALATLSIRQLGLTEKHVTQLERMGVRHAKQLFALPIDALGQRFGKSLTAHIRALTQTKAALPAMFAPPAYFHQSLELLHEIAASQTLCFPIQRMLKEMEKYLDARESVVPEITLTLTQRDDHEPKILTLFAAKPESTASRWMPLLQLHLEKLTLDAPVIHIHLEANTLLPRQAPTQDLFAGKRGQITPGELISLLQAKAGKQGVYSLTLVDDHRPEHAFKHQAPLQTCLQVVPLPLPMRPSLLHKSPRPLLAKPDTLTGPERICSGWWDQAPIQRDYFVARNKRGQLCWVFRTATGEWFEHGLFC</sequence>
<dbReference type="PANTHER" id="PTHR35369">
    <property type="entry name" value="BLR3025 PROTEIN-RELATED"/>
    <property type="match status" value="1"/>
</dbReference>
<dbReference type="InterPro" id="IPR043502">
    <property type="entry name" value="DNA/RNA_pol_sf"/>
</dbReference>
<dbReference type="AlphaFoldDB" id="A0A135IAG6"/>
<dbReference type="GO" id="GO:0006281">
    <property type="term" value="P:DNA repair"/>
    <property type="evidence" value="ECO:0007669"/>
    <property type="project" value="InterPro"/>
</dbReference>
<dbReference type="PANTHER" id="PTHR35369:SF2">
    <property type="entry name" value="BLR3025 PROTEIN"/>
    <property type="match status" value="1"/>
</dbReference>
<evidence type="ECO:0000313" key="3">
    <source>
        <dbReference type="EMBL" id="KXF82432.1"/>
    </source>
</evidence>
<dbReference type="SUPFAM" id="SSF56672">
    <property type="entry name" value="DNA/RNA polymerases"/>
    <property type="match status" value="1"/>
</dbReference>
<keyword evidence="1" id="KW-0227">DNA damage</keyword>
<dbReference type="CDD" id="cd03468">
    <property type="entry name" value="PolY_like"/>
    <property type="match status" value="1"/>
</dbReference>
<evidence type="ECO:0000259" key="2">
    <source>
        <dbReference type="Pfam" id="PF00817"/>
    </source>
</evidence>
<gene>
    <name evidence="3" type="ORF">ATN88_09960</name>
</gene>
<dbReference type="Proteomes" id="UP000070529">
    <property type="component" value="Unassembled WGS sequence"/>
</dbReference>
<comment type="caution">
    <text evidence="3">The sequence shown here is derived from an EMBL/GenBank/DDBJ whole genome shotgun (WGS) entry which is preliminary data.</text>
</comment>
<evidence type="ECO:0000313" key="4">
    <source>
        <dbReference type="Proteomes" id="UP000070529"/>
    </source>
</evidence>
<organism evidence="3 4">
    <name type="scientific">Enterovibrio coralii</name>
    <dbReference type="NCBI Taxonomy" id="294935"/>
    <lineage>
        <taxon>Bacteria</taxon>
        <taxon>Pseudomonadati</taxon>
        <taxon>Pseudomonadota</taxon>
        <taxon>Gammaproteobacteria</taxon>
        <taxon>Vibrionales</taxon>
        <taxon>Vibrionaceae</taxon>
        <taxon>Enterovibrio</taxon>
    </lineage>
</organism>